<gene>
    <name evidence="8" type="primary">resA_1</name>
    <name evidence="8" type="ORF">OJF2_02500</name>
</gene>
<dbReference type="PANTHER" id="PTHR42852">
    <property type="entry name" value="THIOL:DISULFIDE INTERCHANGE PROTEIN DSBE"/>
    <property type="match status" value="1"/>
</dbReference>
<evidence type="ECO:0000256" key="1">
    <source>
        <dbReference type="ARBA" id="ARBA00004196"/>
    </source>
</evidence>
<evidence type="ECO:0000256" key="3">
    <source>
        <dbReference type="ARBA" id="ARBA00023157"/>
    </source>
</evidence>
<dbReference type="GO" id="GO:0017004">
    <property type="term" value="P:cytochrome complex assembly"/>
    <property type="evidence" value="ECO:0007669"/>
    <property type="project" value="UniProtKB-KW"/>
</dbReference>
<keyword evidence="6" id="KW-0732">Signal</keyword>
<dbReference type="Gene3D" id="3.40.30.10">
    <property type="entry name" value="Glutaredoxin"/>
    <property type="match status" value="1"/>
</dbReference>
<name>A0A5B9VVG9_9BACT</name>
<dbReference type="PROSITE" id="PS51352">
    <property type="entry name" value="THIOREDOXIN_2"/>
    <property type="match status" value="1"/>
</dbReference>
<proteinExistence type="predicted"/>
<dbReference type="GO" id="GO:0030313">
    <property type="term" value="C:cell envelope"/>
    <property type="evidence" value="ECO:0007669"/>
    <property type="project" value="UniProtKB-SubCell"/>
</dbReference>
<dbReference type="InterPro" id="IPR013766">
    <property type="entry name" value="Thioredoxin_domain"/>
</dbReference>
<dbReference type="Pfam" id="PF00578">
    <property type="entry name" value="AhpC-TSA"/>
    <property type="match status" value="1"/>
</dbReference>
<evidence type="ECO:0000313" key="8">
    <source>
        <dbReference type="EMBL" id="QEH31785.1"/>
    </source>
</evidence>
<dbReference type="AlphaFoldDB" id="A0A5B9VVG9"/>
<evidence type="ECO:0000313" key="9">
    <source>
        <dbReference type="Proteomes" id="UP000324233"/>
    </source>
</evidence>
<dbReference type="Proteomes" id="UP000324233">
    <property type="component" value="Chromosome"/>
</dbReference>
<dbReference type="CDD" id="cd02966">
    <property type="entry name" value="TlpA_like_family"/>
    <property type="match status" value="1"/>
</dbReference>
<evidence type="ECO:0000259" key="7">
    <source>
        <dbReference type="PROSITE" id="PS51352"/>
    </source>
</evidence>
<evidence type="ECO:0000256" key="4">
    <source>
        <dbReference type="ARBA" id="ARBA00023284"/>
    </source>
</evidence>
<comment type="subcellular location">
    <subcellularLocation>
        <location evidence="1">Cell envelope</location>
    </subcellularLocation>
</comment>
<dbReference type="PANTHER" id="PTHR42852:SF6">
    <property type="entry name" value="THIOL:DISULFIDE INTERCHANGE PROTEIN DSBE"/>
    <property type="match status" value="1"/>
</dbReference>
<dbReference type="InterPro" id="IPR050553">
    <property type="entry name" value="Thioredoxin_ResA/DsbE_sf"/>
</dbReference>
<dbReference type="GO" id="GO:0016491">
    <property type="term" value="F:oxidoreductase activity"/>
    <property type="evidence" value="ECO:0007669"/>
    <property type="project" value="InterPro"/>
</dbReference>
<dbReference type="KEGG" id="agv:OJF2_02500"/>
<accession>A0A5B9VVG9</accession>
<dbReference type="SUPFAM" id="SSF52833">
    <property type="entry name" value="Thioredoxin-like"/>
    <property type="match status" value="1"/>
</dbReference>
<keyword evidence="2" id="KW-0201">Cytochrome c-type biogenesis</keyword>
<protein>
    <submittedName>
        <fullName evidence="8">Thiol-disulfide oxidoreductase ResA</fullName>
    </submittedName>
</protein>
<dbReference type="GO" id="GO:0016209">
    <property type="term" value="F:antioxidant activity"/>
    <property type="evidence" value="ECO:0007669"/>
    <property type="project" value="InterPro"/>
</dbReference>
<feature type="region of interest" description="Disordered" evidence="5">
    <location>
        <begin position="61"/>
        <end position="83"/>
    </location>
</feature>
<dbReference type="InterPro" id="IPR000866">
    <property type="entry name" value="AhpC/TSA"/>
</dbReference>
<evidence type="ECO:0000256" key="6">
    <source>
        <dbReference type="SAM" id="SignalP"/>
    </source>
</evidence>
<feature type="signal peptide" evidence="6">
    <location>
        <begin position="1"/>
        <end position="36"/>
    </location>
</feature>
<feature type="chain" id="PRO_5022718304" evidence="6">
    <location>
        <begin position="37"/>
        <end position="435"/>
    </location>
</feature>
<keyword evidence="9" id="KW-1185">Reference proteome</keyword>
<reference evidence="8 9" key="1">
    <citation type="submission" date="2019-08" db="EMBL/GenBank/DDBJ databases">
        <title>Deep-cultivation of Planctomycetes and their phenomic and genomic characterization uncovers novel biology.</title>
        <authorList>
            <person name="Wiegand S."/>
            <person name="Jogler M."/>
            <person name="Boedeker C."/>
            <person name="Pinto D."/>
            <person name="Vollmers J."/>
            <person name="Rivas-Marin E."/>
            <person name="Kohn T."/>
            <person name="Peeters S.H."/>
            <person name="Heuer A."/>
            <person name="Rast P."/>
            <person name="Oberbeckmann S."/>
            <person name="Bunk B."/>
            <person name="Jeske O."/>
            <person name="Meyerdierks A."/>
            <person name="Storesund J.E."/>
            <person name="Kallscheuer N."/>
            <person name="Luecker S."/>
            <person name="Lage O.M."/>
            <person name="Pohl T."/>
            <person name="Merkel B.J."/>
            <person name="Hornburger P."/>
            <person name="Mueller R.-W."/>
            <person name="Bruemmer F."/>
            <person name="Labrenz M."/>
            <person name="Spormann A.M."/>
            <person name="Op den Camp H."/>
            <person name="Overmann J."/>
            <person name="Amann R."/>
            <person name="Jetten M.S.M."/>
            <person name="Mascher T."/>
            <person name="Medema M.H."/>
            <person name="Devos D.P."/>
            <person name="Kaster A.-K."/>
            <person name="Ovreas L."/>
            <person name="Rohde M."/>
            <person name="Galperin M.Y."/>
            <person name="Jogler C."/>
        </authorList>
    </citation>
    <scope>NUCLEOTIDE SEQUENCE [LARGE SCALE GENOMIC DNA]</scope>
    <source>
        <strain evidence="8 9">OJF2</strain>
    </source>
</reference>
<evidence type="ECO:0000256" key="2">
    <source>
        <dbReference type="ARBA" id="ARBA00022748"/>
    </source>
</evidence>
<dbReference type="EMBL" id="CP042997">
    <property type="protein sequence ID" value="QEH31785.1"/>
    <property type="molecule type" value="Genomic_DNA"/>
</dbReference>
<organism evidence="8 9">
    <name type="scientific">Aquisphaera giovannonii</name>
    <dbReference type="NCBI Taxonomy" id="406548"/>
    <lineage>
        <taxon>Bacteria</taxon>
        <taxon>Pseudomonadati</taxon>
        <taxon>Planctomycetota</taxon>
        <taxon>Planctomycetia</taxon>
        <taxon>Isosphaerales</taxon>
        <taxon>Isosphaeraceae</taxon>
        <taxon>Aquisphaera</taxon>
    </lineage>
</organism>
<feature type="domain" description="Thioredoxin" evidence="7">
    <location>
        <begin position="291"/>
        <end position="431"/>
    </location>
</feature>
<dbReference type="InterPro" id="IPR036249">
    <property type="entry name" value="Thioredoxin-like_sf"/>
</dbReference>
<sequence precursor="true">MEKTPGRRSISMSFHKTRAVVAAACFPLLWFGHASAAPPGVPAGGPRPEPPSAIRGELEAATRADEASSRVHDGESERARKLKESGAAATEVARAESEAWARYCAAVAARADRLLLLAREHPDDPAAVEALRHVIMTTRGFPTDQARRAVDLLLRDHVRAGNISRITGTIFVLFDVPEAEQLLRAVLERNPSRDERGRACNDLADFLQTQAQVLRDRRDPSKSSKEYGGTWREGLIEALAKRTHPEALAKEAEAFYDRCVVEFADVPGVGYFEGRTIGDIARGKLSEIRDLAVGKVAPEIRGVDVEGHPFRLGESRGKVVVLIFSGNWCGPCRGLYPKERELVARLKGRPFALLGINTDEGRDTLRKSIRDAEITWPCWWDGGTGGPITTAWGVTSFPMIHVLDARGRIRFKDVRAQDLDRIVDALVAETEKPGP</sequence>
<keyword evidence="4" id="KW-0676">Redox-active center</keyword>
<evidence type="ECO:0000256" key="5">
    <source>
        <dbReference type="SAM" id="MobiDB-lite"/>
    </source>
</evidence>
<keyword evidence="3" id="KW-1015">Disulfide bond</keyword>